<reference evidence="1" key="1">
    <citation type="submission" date="2020-01" db="EMBL/GenBank/DDBJ databases">
        <title>Insect and environment-associated Actinomycetes.</title>
        <authorList>
            <person name="Currrie C."/>
            <person name="Chevrette M."/>
            <person name="Carlson C."/>
            <person name="Stubbendieck R."/>
            <person name="Wendt-Pienkowski E."/>
        </authorList>
    </citation>
    <scope>NUCLEOTIDE SEQUENCE</scope>
    <source>
        <strain evidence="1">SID12501</strain>
    </source>
</reference>
<evidence type="ECO:0000313" key="1">
    <source>
        <dbReference type="EMBL" id="NEC92304.1"/>
    </source>
</evidence>
<proteinExistence type="predicted"/>
<gene>
    <name evidence="1" type="ORF">G3I71_42565</name>
</gene>
<dbReference type="AlphaFoldDB" id="A0A6B3C7A5"/>
<dbReference type="EMBL" id="JAAGLU010000065">
    <property type="protein sequence ID" value="NEC92304.1"/>
    <property type="molecule type" value="Genomic_DNA"/>
</dbReference>
<accession>A0A6B3C7A5</accession>
<dbReference type="RefSeq" id="WP_164323835.1">
    <property type="nucleotide sequence ID" value="NZ_JAAGLU010000065.1"/>
</dbReference>
<sequence>MTEQAEAMKLSGDQLLALMVASERRNRQSHDDSSTAPITPFAPCAVCDTAVDSQKATLGMADVDERVLTVGPCGHRMSYNRKVAEQMAGRVQKIVDEEKKPVSVWGTICSLEEDPPYAYQRSHVLPSEADPRGGDVQLAEVPSHITRDGRDDQPEDGRPWPWLRVSLNSEDAVLHARQVREVWESMGAWLQQVGEER</sequence>
<comment type="caution">
    <text evidence="1">The sequence shown here is derived from an EMBL/GenBank/DDBJ whole genome shotgun (WGS) entry which is preliminary data.</text>
</comment>
<organism evidence="1">
    <name type="scientific">Streptomyces sp. SID12501</name>
    <dbReference type="NCBI Taxonomy" id="2706042"/>
    <lineage>
        <taxon>Bacteria</taxon>
        <taxon>Bacillati</taxon>
        <taxon>Actinomycetota</taxon>
        <taxon>Actinomycetes</taxon>
        <taxon>Kitasatosporales</taxon>
        <taxon>Streptomycetaceae</taxon>
        <taxon>Streptomyces</taxon>
    </lineage>
</organism>
<name>A0A6B3C7A5_9ACTN</name>
<protein>
    <submittedName>
        <fullName evidence="1">Uncharacterized protein</fullName>
    </submittedName>
</protein>